<accession>A0A562R0J8</accession>
<evidence type="ECO:0000256" key="1">
    <source>
        <dbReference type="ARBA" id="ARBA00009743"/>
    </source>
</evidence>
<feature type="signal peptide" evidence="7">
    <location>
        <begin position="1"/>
        <end position="42"/>
    </location>
</feature>
<dbReference type="EMBL" id="VLLB01000008">
    <property type="protein sequence ID" value="TWI62595.1"/>
    <property type="molecule type" value="Genomic_DNA"/>
</dbReference>
<evidence type="ECO:0000256" key="6">
    <source>
        <dbReference type="SAM" id="MobiDB-lite"/>
    </source>
</evidence>
<dbReference type="Pfam" id="PF16499">
    <property type="entry name" value="Melibiase_2"/>
    <property type="match status" value="1"/>
</dbReference>
<dbReference type="PRINTS" id="PR00740">
    <property type="entry name" value="GLHYDRLASE27"/>
</dbReference>
<evidence type="ECO:0000256" key="4">
    <source>
        <dbReference type="ARBA" id="ARBA00023295"/>
    </source>
</evidence>
<keyword evidence="10" id="KW-1185">Reference proteome</keyword>
<dbReference type="Gene3D" id="3.20.20.70">
    <property type="entry name" value="Aldolase class I"/>
    <property type="match status" value="1"/>
</dbReference>
<evidence type="ECO:0000256" key="3">
    <source>
        <dbReference type="ARBA" id="ARBA00022801"/>
    </source>
</evidence>
<organism evidence="9 10">
    <name type="scientific">Pseudoduganella lurida</name>
    <dbReference type="NCBI Taxonomy" id="1036180"/>
    <lineage>
        <taxon>Bacteria</taxon>
        <taxon>Pseudomonadati</taxon>
        <taxon>Pseudomonadota</taxon>
        <taxon>Betaproteobacteria</taxon>
        <taxon>Burkholderiales</taxon>
        <taxon>Oxalobacteraceae</taxon>
        <taxon>Telluria group</taxon>
        <taxon>Pseudoduganella</taxon>
    </lineage>
</organism>
<comment type="similarity">
    <text evidence="1 5">Belongs to the glycosyl hydrolase 27 family.</text>
</comment>
<feature type="region of interest" description="Disordered" evidence="6">
    <location>
        <begin position="49"/>
        <end position="68"/>
    </location>
</feature>
<dbReference type="GO" id="GO:0004557">
    <property type="term" value="F:alpha-galactosidase activity"/>
    <property type="evidence" value="ECO:0007669"/>
    <property type="project" value="UniProtKB-EC"/>
</dbReference>
<dbReference type="Proteomes" id="UP000318431">
    <property type="component" value="Unassembled WGS sequence"/>
</dbReference>
<dbReference type="InterPro" id="IPR013222">
    <property type="entry name" value="Glyco_hyd_98_carb-bd"/>
</dbReference>
<dbReference type="Pfam" id="PF08305">
    <property type="entry name" value="NPCBM"/>
    <property type="match status" value="1"/>
</dbReference>
<reference evidence="9 10" key="1">
    <citation type="journal article" date="2015" name="Stand. Genomic Sci.">
        <title>Genomic Encyclopedia of Bacterial and Archaeal Type Strains, Phase III: the genomes of soil and plant-associated and newly described type strains.</title>
        <authorList>
            <person name="Whitman W.B."/>
            <person name="Woyke T."/>
            <person name="Klenk H.P."/>
            <person name="Zhou Y."/>
            <person name="Lilburn T.G."/>
            <person name="Beck B.J."/>
            <person name="De Vos P."/>
            <person name="Vandamme P."/>
            <person name="Eisen J.A."/>
            <person name="Garrity G."/>
            <person name="Hugenholtz P."/>
            <person name="Kyrpides N.C."/>
        </authorList>
    </citation>
    <scope>NUCLEOTIDE SEQUENCE [LARGE SCALE GENOMIC DNA]</scope>
    <source>
        <strain evidence="9 10">CGMCC 1.10822</strain>
    </source>
</reference>
<dbReference type="SUPFAM" id="SSF51011">
    <property type="entry name" value="Glycosyl hydrolase domain"/>
    <property type="match status" value="1"/>
</dbReference>
<keyword evidence="5" id="KW-1015">Disulfide bond</keyword>
<dbReference type="AlphaFoldDB" id="A0A562R0J8"/>
<feature type="domain" description="Glycosyl hydrolase family 98 putative carbohydrate-binding module" evidence="8">
    <location>
        <begin position="519"/>
        <end position="658"/>
    </location>
</feature>
<dbReference type="InterPro" id="IPR038637">
    <property type="entry name" value="NPCBM_sf"/>
</dbReference>
<protein>
    <recommendedName>
        <fullName evidence="5">Alpha-galactosidase</fullName>
        <ecNumber evidence="5">3.2.1.22</ecNumber>
    </recommendedName>
    <alternativeName>
        <fullName evidence="5">Melibiase</fullName>
    </alternativeName>
</protein>
<keyword evidence="4 5" id="KW-0326">Glycosidase</keyword>
<dbReference type="InterPro" id="IPR002241">
    <property type="entry name" value="Glyco_hydro_27"/>
</dbReference>
<gene>
    <name evidence="9" type="ORF">IP91_04116</name>
</gene>
<evidence type="ECO:0000256" key="2">
    <source>
        <dbReference type="ARBA" id="ARBA00022729"/>
    </source>
</evidence>
<comment type="catalytic activity">
    <reaction evidence="5">
        <text>Hydrolysis of terminal, non-reducing alpha-D-galactose residues in alpha-D-galactosides, including galactose oligosaccharides, galactomannans and galactolipids.</text>
        <dbReference type="EC" id="3.2.1.22"/>
    </reaction>
</comment>
<dbReference type="PANTHER" id="PTHR11452">
    <property type="entry name" value="ALPHA-GALACTOSIDASE/ALPHA-N-ACETYLGALACTOSAMINIDASE"/>
    <property type="match status" value="1"/>
</dbReference>
<dbReference type="SUPFAM" id="SSF51445">
    <property type="entry name" value="(Trans)glycosidases"/>
    <property type="match status" value="1"/>
</dbReference>
<dbReference type="InterPro" id="IPR041233">
    <property type="entry name" value="Melibiase_C"/>
</dbReference>
<dbReference type="EC" id="3.2.1.22" evidence="5"/>
<dbReference type="InterPro" id="IPR017853">
    <property type="entry name" value="GH"/>
</dbReference>
<dbReference type="Gene3D" id="2.60.120.1060">
    <property type="entry name" value="NPCBM/NEW2 domain"/>
    <property type="match status" value="1"/>
</dbReference>
<proteinExistence type="inferred from homology"/>
<evidence type="ECO:0000259" key="8">
    <source>
        <dbReference type="SMART" id="SM00776"/>
    </source>
</evidence>
<dbReference type="SMART" id="SM00776">
    <property type="entry name" value="NPCBM"/>
    <property type="match status" value="1"/>
</dbReference>
<dbReference type="Pfam" id="PF17801">
    <property type="entry name" value="Melibiase_C"/>
    <property type="match status" value="1"/>
</dbReference>
<evidence type="ECO:0000256" key="7">
    <source>
        <dbReference type="SAM" id="SignalP"/>
    </source>
</evidence>
<evidence type="ECO:0000256" key="5">
    <source>
        <dbReference type="RuleBase" id="RU361168"/>
    </source>
</evidence>
<evidence type="ECO:0000313" key="10">
    <source>
        <dbReference type="Proteomes" id="UP000318431"/>
    </source>
</evidence>
<dbReference type="SUPFAM" id="SSF49785">
    <property type="entry name" value="Galactose-binding domain-like"/>
    <property type="match status" value="1"/>
</dbReference>
<keyword evidence="2 7" id="KW-0732">Signal</keyword>
<comment type="caution">
    <text evidence="9">The sequence shown here is derived from an EMBL/GenBank/DDBJ whole genome shotgun (WGS) entry which is preliminary data.</text>
</comment>
<feature type="chain" id="PRO_5021713513" description="Alpha-galactosidase" evidence="7">
    <location>
        <begin position="43"/>
        <end position="664"/>
    </location>
</feature>
<evidence type="ECO:0000313" key="9">
    <source>
        <dbReference type="EMBL" id="TWI62595.1"/>
    </source>
</evidence>
<keyword evidence="3 5" id="KW-0378">Hydrolase</keyword>
<dbReference type="InterPro" id="IPR013785">
    <property type="entry name" value="Aldolase_TIM"/>
</dbReference>
<sequence length="664" mass="71300">MAYRWSGANKQPQMHLPQAKRAQLKLLYSLLAATLLVTQVHARPAADPLAPAGRWEGDTSGAASTPPMGWNSWNAFRTEVDEDKVMGAAKVLVDSGLAKLGYHYVILDDGWWIKRRAGDGRLQIRTGIFPSAATGGPDGTSFKPFTTRLHAMGLKAGLYTDVGRNACSQAHDLHSPNLPQGTTAEREVGLEGHVGQDIDLYFKQWGFDYLKVDACGLADFVPGSDVVKQQAYRAQAPLIERASINRTDSAAVRGRYEAVAAALQAARPDNDYVLSICAWGMANVRAWGKDVGNLWRTSADITPSWTSMLHNFDSAAKRALYAGPGHWNDPDILHIGHGAFDAAHPVEVRSHFSLWAMINAPLLVSYDLRNGPASLLDVLGNPDVVALNQDRGGHQGVVTYDSDDAQIIVKTLGDGGRKAVALFNRGAAPAEVTLLASHMKLSGSAPVTLRNLWSKESVKFTGEKAFTLAPHETLVFEATGKRQLENGVYLSEIPGAINVARDGVRQPQADPTVHRMIDPWASTRSGGARPQYAGWGGAQADVTPYGQTLQVAGQAFESGIGILSGSRIQVKNGAGHAQLLASVGVDDSTSNMQQPVRFSVYGDGRLLAESPALAYGSKAHRLKANIRGYQIIELVVRGSKSGDALPVVATWGDAQLLRAAGDRF</sequence>
<dbReference type="InterPro" id="IPR008979">
    <property type="entry name" value="Galactose-bd-like_sf"/>
</dbReference>
<dbReference type="PANTHER" id="PTHR11452:SF80">
    <property type="entry name" value="ALPHA-GALACTOSIDASE 1"/>
    <property type="match status" value="1"/>
</dbReference>
<dbReference type="Gene3D" id="2.60.40.1180">
    <property type="entry name" value="Golgi alpha-mannosidase II"/>
    <property type="match status" value="1"/>
</dbReference>
<dbReference type="InterPro" id="IPR013780">
    <property type="entry name" value="Glyco_hydro_b"/>
</dbReference>
<dbReference type="GO" id="GO:0005975">
    <property type="term" value="P:carbohydrate metabolic process"/>
    <property type="evidence" value="ECO:0007669"/>
    <property type="project" value="InterPro"/>
</dbReference>
<dbReference type="CDD" id="cd14792">
    <property type="entry name" value="GH27"/>
    <property type="match status" value="1"/>
</dbReference>
<name>A0A562R0J8_9BURK</name>